<keyword evidence="8" id="KW-1185">Reference proteome</keyword>
<feature type="transmembrane region" description="Helical" evidence="6">
    <location>
        <begin position="243"/>
        <end position="263"/>
    </location>
</feature>
<dbReference type="NCBIfam" id="TIGR00374">
    <property type="entry name" value="flippase-like domain"/>
    <property type="match status" value="1"/>
</dbReference>
<evidence type="ECO:0000313" key="8">
    <source>
        <dbReference type="Proteomes" id="UP000002028"/>
    </source>
</evidence>
<keyword evidence="4 6" id="KW-1133">Transmembrane helix</keyword>
<accession>D2QDW7</accession>
<keyword evidence="5 6" id="KW-0472">Membrane</keyword>
<dbReference type="HOGENOM" id="CLU_048072_0_0_10"/>
<protein>
    <recommendedName>
        <fullName evidence="9">Flippase-like domain-containing protein</fullName>
    </recommendedName>
</protein>
<dbReference type="Pfam" id="PF03706">
    <property type="entry name" value="LPG_synthase_TM"/>
    <property type="match status" value="1"/>
</dbReference>
<feature type="transmembrane region" description="Helical" evidence="6">
    <location>
        <begin position="215"/>
        <end position="237"/>
    </location>
</feature>
<name>D2QDW7_SPILD</name>
<evidence type="ECO:0008006" key="9">
    <source>
        <dbReference type="Google" id="ProtNLM"/>
    </source>
</evidence>
<dbReference type="KEGG" id="sli:Slin_5211"/>
<gene>
    <name evidence="7" type="ordered locus">Slin_5211</name>
</gene>
<organism evidence="7 8">
    <name type="scientific">Spirosoma linguale (strain ATCC 33905 / DSM 74 / LMG 10896 / Claus 1)</name>
    <dbReference type="NCBI Taxonomy" id="504472"/>
    <lineage>
        <taxon>Bacteria</taxon>
        <taxon>Pseudomonadati</taxon>
        <taxon>Bacteroidota</taxon>
        <taxon>Cytophagia</taxon>
        <taxon>Cytophagales</taxon>
        <taxon>Cytophagaceae</taxon>
        <taxon>Spirosoma</taxon>
    </lineage>
</organism>
<dbReference type="AlphaFoldDB" id="D2QDW7"/>
<feature type="transmembrane region" description="Helical" evidence="6">
    <location>
        <begin position="40"/>
        <end position="56"/>
    </location>
</feature>
<comment type="subcellular location">
    <subcellularLocation>
        <location evidence="1">Cell membrane</location>
        <topology evidence="1">Multi-pass membrane protein</topology>
    </subcellularLocation>
</comment>
<proteinExistence type="predicted"/>
<dbReference type="STRING" id="504472.Slin_5211"/>
<evidence type="ECO:0000256" key="5">
    <source>
        <dbReference type="ARBA" id="ARBA00023136"/>
    </source>
</evidence>
<evidence type="ECO:0000256" key="2">
    <source>
        <dbReference type="ARBA" id="ARBA00022475"/>
    </source>
</evidence>
<sequence>MNKRVMRQVVPILLAAGLLWYVLNDVPLAQIGGQFKKADYGLLGLVGILIGLFYVLRAARWQLTLQAIGYKPSLFRATVALLAGSLASMIVPGAGELTRCGTLQQTDGIPVSQGIGSVVAERIIDLFMLVLVLLLTVILEFGRAKAYFSNLTLALPGTLMLVVALILAIVVVGIIWQIRRRTTAQSHPFILKFTDLIRGFGRGFMAIRQLPKPGLFVSITLLIQVFAWLTTYVLLLATDSTQHLPPAAALTILAVSSLGGLAVPTQGGIGTYHFLVSRALVLYSFSTAEGVSLATFMHAVGFGFNLLFSSLSFLIVPVLVQQRKKFDRVPEKG</sequence>
<feature type="transmembrane region" description="Helical" evidence="6">
    <location>
        <begin position="123"/>
        <end position="141"/>
    </location>
</feature>
<dbReference type="eggNOG" id="COG0392">
    <property type="taxonomic scope" value="Bacteria"/>
</dbReference>
<evidence type="ECO:0000313" key="7">
    <source>
        <dbReference type="EMBL" id="ADB41183.1"/>
    </source>
</evidence>
<reference evidence="7 8" key="1">
    <citation type="journal article" date="2010" name="Stand. Genomic Sci.">
        <title>Complete genome sequence of Spirosoma linguale type strain (1).</title>
        <authorList>
            <person name="Lail K."/>
            <person name="Sikorski J."/>
            <person name="Saunders E."/>
            <person name="Lapidus A."/>
            <person name="Glavina Del Rio T."/>
            <person name="Copeland A."/>
            <person name="Tice H."/>
            <person name="Cheng J.-F."/>
            <person name="Lucas S."/>
            <person name="Nolan M."/>
            <person name="Bruce D."/>
            <person name="Goodwin L."/>
            <person name="Pitluck S."/>
            <person name="Ivanova N."/>
            <person name="Mavromatis K."/>
            <person name="Ovchinnikova G."/>
            <person name="Pati A."/>
            <person name="Chen A."/>
            <person name="Palaniappan K."/>
            <person name="Land M."/>
            <person name="Hauser L."/>
            <person name="Chang Y.-J."/>
            <person name="Jeffries C.D."/>
            <person name="Chain P."/>
            <person name="Brettin T."/>
            <person name="Detter J.C."/>
            <person name="Schuetze A."/>
            <person name="Rohde M."/>
            <person name="Tindall B.J."/>
            <person name="Goeker M."/>
            <person name="Bristow J."/>
            <person name="Eisen J.A."/>
            <person name="Markowitz V."/>
            <person name="Hugenholtz P."/>
            <person name="Kyrpides N.C."/>
            <person name="Klenk H.-P."/>
            <person name="Chen F."/>
        </authorList>
    </citation>
    <scope>NUCLEOTIDE SEQUENCE [LARGE SCALE GENOMIC DNA]</scope>
    <source>
        <strain evidence="8">ATCC 33905 / DSM 74 / LMG 10896 / Claus 1</strain>
    </source>
</reference>
<feature type="transmembrane region" description="Helical" evidence="6">
    <location>
        <begin position="153"/>
        <end position="176"/>
    </location>
</feature>
<evidence type="ECO:0000256" key="1">
    <source>
        <dbReference type="ARBA" id="ARBA00004651"/>
    </source>
</evidence>
<evidence type="ECO:0000256" key="4">
    <source>
        <dbReference type="ARBA" id="ARBA00022989"/>
    </source>
</evidence>
<dbReference type="RefSeq" id="WP_012929684.1">
    <property type="nucleotide sequence ID" value="NC_013730.1"/>
</dbReference>
<feature type="transmembrane region" description="Helical" evidence="6">
    <location>
        <begin position="275"/>
        <end position="296"/>
    </location>
</feature>
<dbReference type="InterPro" id="IPR022791">
    <property type="entry name" value="L-PG_synthase/AglD"/>
</dbReference>
<dbReference type="GO" id="GO:0005886">
    <property type="term" value="C:plasma membrane"/>
    <property type="evidence" value="ECO:0007669"/>
    <property type="project" value="UniProtKB-SubCell"/>
</dbReference>
<dbReference type="Proteomes" id="UP000002028">
    <property type="component" value="Chromosome"/>
</dbReference>
<evidence type="ECO:0000256" key="6">
    <source>
        <dbReference type="SAM" id="Phobius"/>
    </source>
</evidence>
<dbReference type="PANTHER" id="PTHR39087:SF2">
    <property type="entry name" value="UPF0104 MEMBRANE PROTEIN MJ1595"/>
    <property type="match status" value="1"/>
</dbReference>
<feature type="transmembrane region" description="Helical" evidence="6">
    <location>
        <begin position="302"/>
        <end position="320"/>
    </location>
</feature>
<keyword evidence="3 6" id="KW-0812">Transmembrane</keyword>
<evidence type="ECO:0000256" key="3">
    <source>
        <dbReference type="ARBA" id="ARBA00022692"/>
    </source>
</evidence>
<dbReference type="EMBL" id="CP001769">
    <property type="protein sequence ID" value="ADB41183.1"/>
    <property type="molecule type" value="Genomic_DNA"/>
</dbReference>
<keyword evidence="2" id="KW-1003">Cell membrane</keyword>
<dbReference type="PANTHER" id="PTHR39087">
    <property type="entry name" value="UPF0104 MEMBRANE PROTEIN MJ1595"/>
    <property type="match status" value="1"/>
</dbReference>